<evidence type="ECO:0000313" key="2">
    <source>
        <dbReference type="EMBL" id="GLY82287.1"/>
    </source>
</evidence>
<proteinExistence type="predicted"/>
<dbReference type="RefSeq" id="WP_285565930.1">
    <property type="nucleotide sequence ID" value="NZ_BSTK01000001.1"/>
</dbReference>
<dbReference type="EMBL" id="BSTK01000001">
    <property type="protein sequence ID" value="GLY82287.1"/>
    <property type="molecule type" value="Genomic_DNA"/>
</dbReference>
<evidence type="ECO:0000313" key="3">
    <source>
        <dbReference type="Proteomes" id="UP001165074"/>
    </source>
</evidence>
<sequence length="181" mass="19953">MTPGGEASRFVDRRNHQGGYGEAFVRVLVAAAGLRLAKPEPDLDGIDFCLWPDRVGSLRGARSVPINVQVKSDSVADEDATHWRYRLEVPHFNALADPETVFPTYLFLVVVPRDVDEYAMATPDGMLLRRAAYWHSLQGKDLITDAAKGAKKRVCVPKANLLTVDSLRTLVSAPHTRVEAS</sequence>
<dbReference type="Proteomes" id="UP001165074">
    <property type="component" value="Unassembled WGS sequence"/>
</dbReference>
<gene>
    <name evidence="2" type="ORF">Airi02_002190</name>
</gene>
<evidence type="ECO:0000259" key="1">
    <source>
        <dbReference type="Pfam" id="PF14280"/>
    </source>
</evidence>
<accession>A0A9W6RY61</accession>
<feature type="domain" description="DUF4365" evidence="1">
    <location>
        <begin position="21"/>
        <end position="171"/>
    </location>
</feature>
<name>A0A9W6RY61_9ACTN</name>
<dbReference type="AlphaFoldDB" id="A0A9W6RY61"/>
<protein>
    <recommendedName>
        <fullName evidence="1">DUF4365 domain-containing protein</fullName>
    </recommendedName>
</protein>
<keyword evidence="3" id="KW-1185">Reference proteome</keyword>
<dbReference type="InterPro" id="IPR025375">
    <property type="entry name" value="DUF4365"/>
</dbReference>
<reference evidence="2" key="1">
    <citation type="submission" date="2023-03" db="EMBL/GenBank/DDBJ databases">
        <title>Actinoallomurus iriomotensis NBRC 103684.</title>
        <authorList>
            <person name="Ichikawa N."/>
            <person name="Sato H."/>
            <person name="Tonouchi N."/>
        </authorList>
    </citation>
    <scope>NUCLEOTIDE SEQUENCE</scope>
    <source>
        <strain evidence="2">NBRC 103684</strain>
    </source>
</reference>
<dbReference type="Pfam" id="PF14280">
    <property type="entry name" value="DUF4365"/>
    <property type="match status" value="1"/>
</dbReference>
<comment type="caution">
    <text evidence="2">The sequence shown here is derived from an EMBL/GenBank/DDBJ whole genome shotgun (WGS) entry which is preliminary data.</text>
</comment>
<organism evidence="2 3">
    <name type="scientific">Actinoallomurus iriomotensis</name>
    <dbReference type="NCBI Taxonomy" id="478107"/>
    <lineage>
        <taxon>Bacteria</taxon>
        <taxon>Bacillati</taxon>
        <taxon>Actinomycetota</taxon>
        <taxon>Actinomycetes</taxon>
        <taxon>Streptosporangiales</taxon>
        <taxon>Thermomonosporaceae</taxon>
        <taxon>Actinoallomurus</taxon>
    </lineage>
</organism>